<keyword evidence="2" id="KW-1185">Reference proteome</keyword>
<accession>A0ABX2ALH0</accession>
<comment type="caution">
    <text evidence="1">The sequence shown here is derived from an EMBL/GenBank/DDBJ whole genome shotgun (WGS) entry which is preliminary data.</text>
</comment>
<keyword evidence="1" id="KW-0418">Kinase</keyword>
<dbReference type="InterPro" id="IPR027417">
    <property type="entry name" value="P-loop_NTPase"/>
</dbReference>
<proteinExistence type="predicted"/>
<evidence type="ECO:0000313" key="1">
    <source>
        <dbReference type="EMBL" id="NPD90892.1"/>
    </source>
</evidence>
<dbReference type="Proteomes" id="UP000714420">
    <property type="component" value="Unassembled WGS sequence"/>
</dbReference>
<keyword evidence="1" id="KW-0808">Transferase</keyword>
<sequence>MTKYVIISGVDGSGKTTVINNLKKKLEQEGKSVDYIWMRYSHYTVKAMNALARVLGLSVKVHNEMGDVWEHRLYKMPWFCKLYVWCSYIDNRMARRKVMKLKSDYVICDRWINDILIDLGAECRFENILDSKWYEKFHSILPAHSYQFVVMRDRQAVLDCRVENHANPDFPYRFTLYQKLTNKPDVTVVDNSGTIEDSVNQILRVIKE</sequence>
<dbReference type="GO" id="GO:0016301">
    <property type="term" value="F:kinase activity"/>
    <property type="evidence" value="ECO:0007669"/>
    <property type="project" value="UniProtKB-KW"/>
</dbReference>
<dbReference type="SUPFAM" id="SSF52540">
    <property type="entry name" value="P-loop containing nucleoside triphosphate hydrolases"/>
    <property type="match status" value="1"/>
</dbReference>
<gene>
    <name evidence="1" type="ORF">HPS56_00700</name>
</gene>
<evidence type="ECO:0000313" key="2">
    <source>
        <dbReference type="Proteomes" id="UP000714420"/>
    </source>
</evidence>
<dbReference type="EMBL" id="JABKKF010000001">
    <property type="protein sequence ID" value="NPD90892.1"/>
    <property type="molecule type" value="Genomic_DNA"/>
</dbReference>
<protein>
    <submittedName>
        <fullName evidence="1">Thymidylate kinase</fullName>
    </submittedName>
</protein>
<dbReference type="RefSeq" id="WP_172272340.1">
    <property type="nucleotide sequence ID" value="NZ_CASGMU010000001.1"/>
</dbReference>
<reference evidence="1 2" key="1">
    <citation type="submission" date="2020-05" db="EMBL/GenBank/DDBJ databases">
        <title>Distinct polysaccharide utilization as determinants for interspecies competition between intestinal Prevotella spp.</title>
        <authorList>
            <person name="Galvez E.J.C."/>
            <person name="Iljazovic A."/>
            <person name="Strowig T."/>
        </authorList>
    </citation>
    <scope>NUCLEOTIDE SEQUENCE [LARGE SCALE GENOMIC DNA]</scope>
    <source>
        <strain evidence="1 2">PMUR</strain>
    </source>
</reference>
<organism evidence="1 2">
    <name type="scientific">Xylanibacter muris</name>
    <dbReference type="NCBI Taxonomy" id="2736290"/>
    <lineage>
        <taxon>Bacteria</taxon>
        <taxon>Pseudomonadati</taxon>
        <taxon>Bacteroidota</taxon>
        <taxon>Bacteroidia</taxon>
        <taxon>Bacteroidales</taxon>
        <taxon>Prevotellaceae</taxon>
        <taxon>Xylanibacter</taxon>
    </lineage>
</organism>
<name>A0ABX2ALH0_9BACT</name>
<dbReference type="Gene3D" id="3.40.50.300">
    <property type="entry name" value="P-loop containing nucleotide triphosphate hydrolases"/>
    <property type="match status" value="1"/>
</dbReference>